<evidence type="ECO:0000313" key="5">
    <source>
        <dbReference type="EMBL" id="RRT65582.1"/>
    </source>
</evidence>
<accession>A0A426ZNK9</accession>
<proteinExistence type="predicted"/>
<sequence length="184" mass="20222">MEMLELPQQQQQQQRHHRIKVNLTNSRSSLASFGCDLKETFLPDDPFRDLKHQSGCGAACSLVKYFVPMLEWAPRYTLGKFRSDLLAGITIATLAIPQGISYARLANLPPVVGLYVSFVPPLIYGIFGSSMNLAVGNVAAVSLLLSSMIGSEVSASESPDLYMYLFFTAAFFTGVFEVALGIFR</sequence>
<evidence type="ECO:0000256" key="2">
    <source>
        <dbReference type="ARBA" id="ARBA00022692"/>
    </source>
</evidence>
<dbReference type="InterPro" id="IPR011547">
    <property type="entry name" value="SLC26A/SulP_dom"/>
</dbReference>
<comment type="subcellular location">
    <subcellularLocation>
        <location evidence="1">Membrane</location>
        <topology evidence="1">Multi-pass membrane protein</topology>
    </subcellularLocation>
</comment>
<keyword evidence="2" id="KW-0812">Transmembrane</keyword>
<organism evidence="5 6">
    <name type="scientific">Ensete ventricosum</name>
    <name type="common">Abyssinian banana</name>
    <name type="synonym">Musa ensete</name>
    <dbReference type="NCBI Taxonomy" id="4639"/>
    <lineage>
        <taxon>Eukaryota</taxon>
        <taxon>Viridiplantae</taxon>
        <taxon>Streptophyta</taxon>
        <taxon>Embryophyta</taxon>
        <taxon>Tracheophyta</taxon>
        <taxon>Spermatophyta</taxon>
        <taxon>Magnoliopsida</taxon>
        <taxon>Liliopsida</taxon>
        <taxon>Zingiberales</taxon>
        <taxon>Musaceae</taxon>
        <taxon>Ensete</taxon>
    </lineage>
</organism>
<evidence type="ECO:0000313" key="6">
    <source>
        <dbReference type="Proteomes" id="UP000287651"/>
    </source>
</evidence>
<keyword evidence="4" id="KW-0472">Membrane</keyword>
<dbReference type="EMBL" id="AMZH03005759">
    <property type="protein sequence ID" value="RRT65582.1"/>
    <property type="molecule type" value="Genomic_DNA"/>
</dbReference>
<dbReference type="AlphaFoldDB" id="A0A426ZNK9"/>
<keyword evidence="3" id="KW-1133">Transmembrane helix</keyword>
<dbReference type="PANTHER" id="PTHR11814">
    <property type="entry name" value="SULFATE TRANSPORTER"/>
    <property type="match status" value="1"/>
</dbReference>
<dbReference type="Pfam" id="PF00916">
    <property type="entry name" value="Sulfate_transp"/>
    <property type="match status" value="1"/>
</dbReference>
<evidence type="ECO:0000256" key="4">
    <source>
        <dbReference type="ARBA" id="ARBA00023136"/>
    </source>
</evidence>
<dbReference type="GO" id="GO:0016020">
    <property type="term" value="C:membrane"/>
    <property type="evidence" value="ECO:0007669"/>
    <property type="project" value="UniProtKB-SubCell"/>
</dbReference>
<evidence type="ECO:0000256" key="3">
    <source>
        <dbReference type="ARBA" id="ARBA00022989"/>
    </source>
</evidence>
<comment type="caution">
    <text evidence="5">The sequence shown here is derived from an EMBL/GenBank/DDBJ whole genome shotgun (WGS) entry which is preliminary data.</text>
</comment>
<dbReference type="GO" id="GO:0055085">
    <property type="term" value="P:transmembrane transport"/>
    <property type="evidence" value="ECO:0007669"/>
    <property type="project" value="InterPro"/>
</dbReference>
<dbReference type="InterPro" id="IPR001902">
    <property type="entry name" value="SLC26A/SulP_fam"/>
</dbReference>
<reference evidence="5 6" key="1">
    <citation type="journal article" date="2014" name="Agronomy (Basel)">
        <title>A Draft Genome Sequence for Ensete ventricosum, the Drought-Tolerant Tree Against Hunger.</title>
        <authorList>
            <person name="Harrison J."/>
            <person name="Moore K.A."/>
            <person name="Paszkiewicz K."/>
            <person name="Jones T."/>
            <person name="Grant M."/>
            <person name="Ambacheew D."/>
            <person name="Muzemil S."/>
            <person name="Studholme D.J."/>
        </authorList>
    </citation>
    <scope>NUCLEOTIDE SEQUENCE [LARGE SCALE GENOMIC DNA]</scope>
</reference>
<protein>
    <submittedName>
        <fullName evidence="5">Uncharacterized protein</fullName>
    </submittedName>
</protein>
<gene>
    <name evidence="5" type="ORF">B296_00009406</name>
</gene>
<dbReference type="Proteomes" id="UP000287651">
    <property type="component" value="Unassembled WGS sequence"/>
</dbReference>
<name>A0A426ZNK9_ENSVE</name>
<evidence type="ECO:0000256" key="1">
    <source>
        <dbReference type="ARBA" id="ARBA00004141"/>
    </source>
</evidence>